<proteinExistence type="predicted"/>
<sequence length="171" mass="19481">MPMILVELTTDHDLKPFDCGDADLNGFLMDNAKFFAEKRIGKTFLLMDGDVIAAYFCLFNDKISRLEASNSAWRKVKKLFPHGKHFCSYPAVKIGRFAVAKDYHHTGVGSELIWSVKHILNAETSSSTFRFLTVDAYLSAVPFYEKNGFKMLVANDSDSHTRLMFFDMMEL</sequence>
<dbReference type="PANTHER" id="PTHR36449">
    <property type="entry name" value="ACETYLTRANSFERASE-RELATED"/>
    <property type="match status" value="1"/>
</dbReference>
<dbReference type="AlphaFoldDB" id="A0A9D2EAP4"/>
<dbReference type="InterPro" id="IPR016181">
    <property type="entry name" value="Acyl_CoA_acyltransferase"/>
</dbReference>
<evidence type="ECO:0000259" key="6">
    <source>
        <dbReference type="PROSITE" id="PS51186"/>
    </source>
</evidence>
<organism evidence="7 8">
    <name type="scientific">Candidatus Bacteroides merdigallinarum</name>
    <dbReference type="NCBI Taxonomy" id="2838473"/>
    <lineage>
        <taxon>Bacteria</taxon>
        <taxon>Pseudomonadati</taxon>
        <taxon>Bacteroidota</taxon>
        <taxon>Bacteroidia</taxon>
        <taxon>Bacteroidales</taxon>
        <taxon>Bacteroidaceae</taxon>
        <taxon>Bacteroides</taxon>
    </lineage>
</organism>
<dbReference type="PANTHER" id="PTHR36449:SF1">
    <property type="entry name" value="ACETYLTRANSFERASE"/>
    <property type="match status" value="1"/>
</dbReference>
<name>A0A9D2EAP4_9BACE</name>
<dbReference type="SUPFAM" id="SSF55729">
    <property type="entry name" value="Acyl-CoA N-acyltransferases (Nat)"/>
    <property type="match status" value="1"/>
</dbReference>
<keyword evidence="1" id="KW-0678">Repressor</keyword>
<protein>
    <submittedName>
        <fullName evidence="7">GNAT family N-acetyltransferase</fullName>
    </submittedName>
</protein>
<evidence type="ECO:0000256" key="1">
    <source>
        <dbReference type="ARBA" id="ARBA00022491"/>
    </source>
</evidence>
<evidence type="ECO:0000256" key="2">
    <source>
        <dbReference type="ARBA" id="ARBA00022649"/>
    </source>
</evidence>
<dbReference type="Proteomes" id="UP000824028">
    <property type="component" value="Unassembled WGS sequence"/>
</dbReference>
<dbReference type="EMBL" id="DXBX01000082">
    <property type="protein sequence ID" value="HIZ33851.1"/>
    <property type="molecule type" value="Genomic_DNA"/>
</dbReference>
<keyword evidence="2" id="KW-1277">Toxin-antitoxin system</keyword>
<evidence type="ECO:0000313" key="8">
    <source>
        <dbReference type="Proteomes" id="UP000824028"/>
    </source>
</evidence>
<comment type="caution">
    <text evidence="7">The sequence shown here is derived from an EMBL/GenBank/DDBJ whole genome shotgun (WGS) entry which is preliminary data.</text>
</comment>
<reference evidence="7" key="2">
    <citation type="submission" date="2021-04" db="EMBL/GenBank/DDBJ databases">
        <authorList>
            <person name="Gilroy R."/>
        </authorList>
    </citation>
    <scope>NUCLEOTIDE SEQUENCE</scope>
    <source>
        <strain evidence="7">ChiHjej9B8-1298</strain>
    </source>
</reference>
<keyword evidence="4" id="KW-0012">Acyltransferase</keyword>
<keyword evidence="3" id="KW-0808">Transferase</keyword>
<evidence type="ECO:0000256" key="5">
    <source>
        <dbReference type="ARBA" id="ARBA00049880"/>
    </source>
</evidence>
<dbReference type="Pfam" id="PF13673">
    <property type="entry name" value="Acetyltransf_10"/>
    <property type="match status" value="1"/>
</dbReference>
<gene>
    <name evidence="7" type="ORF">H9814_10020</name>
</gene>
<feature type="domain" description="N-acetyltransferase" evidence="6">
    <location>
        <begin position="3"/>
        <end position="169"/>
    </location>
</feature>
<reference evidence="7" key="1">
    <citation type="journal article" date="2021" name="PeerJ">
        <title>Extensive microbial diversity within the chicken gut microbiome revealed by metagenomics and culture.</title>
        <authorList>
            <person name="Gilroy R."/>
            <person name="Ravi A."/>
            <person name="Getino M."/>
            <person name="Pursley I."/>
            <person name="Horton D.L."/>
            <person name="Alikhan N.F."/>
            <person name="Baker D."/>
            <person name="Gharbi K."/>
            <person name="Hall N."/>
            <person name="Watson M."/>
            <person name="Adriaenssens E.M."/>
            <person name="Foster-Nyarko E."/>
            <person name="Jarju S."/>
            <person name="Secka A."/>
            <person name="Antonio M."/>
            <person name="Oren A."/>
            <person name="Chaudhuri R.R."/>
            <person name="La Ragione R."/>
            <person name="Hildebrand F."/>
            <person name="Pallen M.J."/>
        </authorList>
    </citation>
    <scope>NUCLEOTIDE SEQUENCE</scope>
    <source>
        <strain evidence="7">ChiHjej9B8-1298</strain>
    </source>
</reference>
<evidence type="ECO:0000256" key="3">
    <source>
        <dbReference type="ARBA" id="ARBA00022679"/>
    </source>
</evidence>
<accession>A0A9D2EAP4</accession>
<dbReference type="GO" id="GO:0016747">
    <property type="term" value="F:acyltransferase activity, transferring groups other than amino-acyl groups"/>
    <property type="evidence" value="ECO:0007669"/>
    <property type="project" value="InterPro"/>
</dbReference>
<evidence type="ECO:0000313" key="7">
    <source>
        <dbReference type="EMBL" id="HIZ33851.1"/>
    </source>
</evidence>
<dbReference type="Gene3D" id="3.40.630.30">
    <property type="match status" value="1"/>
</dbReference>
<dbReference type="InterPro" id="IPR000182">
    <property type="entry name" value="GNAT_dom"/>
</dbReference>
<evidence type="ECO:0000256" key="4">
    <source>
        <dbReference type="ARBA" id="ARBA00023315"/>
    </source>
</evidence>
<comment type="catalytic activity">
    <reaction evidence="5">
        <text>glycyl-tRNA(Gly) + acetyl-CoA = N-acetylglycyl-tRNA(Gly) + CoA + H(+)</text>
        <dbReference type="Rhea" id="RHEA:81867"/>
        <dbReference type="Rhea" id="RHEA-COMP:9683"/>
        <dbReference type="Rhea" id="RHEA-COMP:19766"/>
        <dbReference type="ChEBI" id="CHEBI:15378"/>
        <dbReference type="ChEBI" id="CHEBI:57287"/>
        <dbReference type="ChEBI" id="CHEBI:57288"/>
        <dbReference type="ChEBI" id="CHEBI:78522"/>
        <dbReference type="ChEBI" id="CHEBI:232036"/>
    </reaction>
</comment>
<dbReference type="PROSITE" id="PS51186">
    <property type="entry name" value="GNAT"/>
    <property type="match status" value="1"/>
</dbReference>